<feature type="signal peptide" evidence="6">
    <location>
        <begin position="1"/>
        <end position="20"/>
    </location>
</feature>
<comment type="similarity">
    <text evidence="1">Belongs to the neocarzinostatin family.</text>
</comment>
<dbReference type="PRINTS" id="PR01885">
    <property type="entry name" value="MACROMOMYCIN"/>
</dbReference>
<evidence type="ECO:0000256" key="2">
    <source>
        <dbReference type="ARBA" id="ARBA00022529"/>
    </source>
</evidence>
<dbReference type="EMBL" id="AUBJ02000001">
    <property type="protein sequence ID" value="MCP2330600.1"/>
    <property type="molecule type" value="Genomic_DNA"/>
</dbReference>
<sequence length="142" mass="13882">MGVATAVAALGLPFAGTALASDDAVAAEPAVTVAPATGLPASGEVDVEVSGFTPGETVSVTQCGGDVETGDILCRVDDAPTVSLDEDGAASTPLTVTSTFEGLDLVTGETMTIDCGTFDGGCHVGVAQTEGLLFASAPISFD</sequence>
<protein>
    <submittedName>
        <fullName evidence="7">Neocarzinostatin family protein</fullName>
    </submittedName>
</protein>
<keyword evidence="2" id="KW-0929">Antimicrobial</keyword>
<evidence type="ECO:0000313" key="8">
    <source>
        <dbReference type="Proteomes" id="UP000791080"/>
    </source>
</evidence>
<keyword evidence="6" id="KW-0732">Signal</keyword>
<keyword evidence="3" id="KW-0044">Antibiotic</keyword>
<evidence type="ECO:0000256" key="3">
    <source>
        <dbReference type="ARBA" id="ARBA00023022"/>
    </source>
</evidence>
<dbReference type="SUPFAM" id="SSF49319">
    <property type="entry name" value="Actinoxanthin-like"/>
    <property type="match status" value="1"/>
</dbReference>
<keyword evidence="4" id="KW-0238">DNA-binding</keyword>
<dbReference type="NCBIfam" id="NF040680">
    <property type="entry name" value="chromo_anti"/>
    <property type="match status" value="1"/>
</dbReference>
<feature type="chain" id="PRO_5045720476" evidence="6">
    <location>
        <begin position="21"/>
        <end position="142"/>
    </location>
</feature>
<gene>
    <name evidence="7" type="ORF">G443_000870</name>
</gene>
<keyword evidence="5" id="KW-1015">Disulfide bond</keyword>
<evidence type="ECO:0000256" key="6">
    <source>
        <dbReference type="SAM" id="SignalP"/>
    </source>
</evidence>
<dbReference type="InterPro" id="IPR027273">
    <property type="entry name" value="Neocarzinostatin-like"/>
</dbReference>
<dbReference type="Gene3D" id="2.60.40.230">
    <property type="entry name" value="Neocarzinostatin-like"/>
    <property type="match status" value="1"/>
</dbReference>
<comment type="caution">
    <text evidence="7">The sequence shown here is derived from an EMBL/GenBank/DDBJ whole genome shotgun (WGS) entry which is preliminary data.</text>
</comment>
<name>A0ABT1JDM5_ACTCY</name>
<evidence type="ECO:0000256" key="1">
    <source>
        <dbReference type="ARBA" id="ARBA00010648"/>
    </source>
</evidence>
<dbReference type="Proteomes" id="UP000791080">
    <property type="component" value="Unassembled WGS sequence"/>
</dbReference>
<organism evidence="7 8">
    <name type="scientific">Actinoalloteichus caeruleus DSM 43889</name>
    <dbReference type="NCBI Taxonomy" id="1120930"/>
    <lineage>
        <taxon>Bacteria</taxon>
        <taxon>Bacillati</taxon>
        <taxon>Actinomycetota</taxon>
        <taxon>Actinomycetes</taxon>
        <taxon>Pseudonocardiales</taxon>
        <taxon>Pseudonocardiaceae</taxon>
        <taxon>Actinoalloteichus</taxon>
        <taxon>Actinoalloteichus cyanogriseus</taxon>
    </lineage>
</organism>
<dbReference type="Pfam" id="PF00960">
    <property type="entry name" value="Neocarzinostat"/>
    <property type="match status" value="1"/>
</dbReference>
<reference evidence="7 8" key="2">
    <citation type="submission" date="2022-06" db="EMBL/GenBank/DDBJ databases">
        <title>Genomic Encyclopedia of Type Strains, Phase I: the one thousand microbial genomes (KMG-I) project.</title>
        <authorList>
            <person name="Kyrpides N."/>
        </authorList>
    </citation>
    <scope>NUCLEOTIDE SEQUENCE [LARGE SCALE GENOMIC DNA]</scope>
    <source>
        <strain evidence="7 8">DSM 43889</strain>
    </source>
</reference>
<evidence type="ECO:0000256" key="4">
    <source>
        <dbReference type="ARBA" id="ARBA00023125"/>
    </source>
</evidence>
<proteinExistence type="inferred from homology"/>
<reference evidence="7 8" key="1">
    <citation type="submission" date="2013-07" db="EMBL/GenBank/DDBJ databases">
        <authorList>
            <consortium name="DOE Joint Genome Institute"/>
            <person name="Reeve W."/>
            <person name="Huntemann M."/>
            <person name="Han J."/>
            <person name="Chen A."/>
            <person name="Kyrpides N."/>
            <person name="Mavromatis K."/>
            <person name="Markowitz V."/>
            <person name="Palaniappan K."/>
            <person name="Ivanova N."/>
            <person name="Schaumberg A."/>
            <person name="Pati A."/>
            <person name="Liolios K."/>
            <person name="Nordberg H.P."/>
            <person name="Cantor M.N."/>
            <person name="Hua S.X."/>
            <person name="Woyke T."/>
        </authorList>
    </citation>
    <scope>NUCLEOTIDE SEQUENCE [LARGE SCALE GENOMIC DNA]</scope>
    <source>
        <strain evidence="7 8">DSM 43889</strain>
    </source>
</reference>
<dbReference type="InterPro" id="IPR002186">
    <property type="entry name" value="Neocarzinostatin_fam"/>
</dbReference>
<accession>A0ABT1JDM5</accession>
<evidence type="ECO:0000313" key="7">
    <source>
        <dbReference type="EMBL" id="MCP2330600.1"/>
    </source>
</evidence>
<keyword evidence="8" id="KW-1185">Reference proteome</keyword>
<evidence type="ECO:0000256" key="5">
    <source>
        <dbReference type="ARBA" id="ARBA00023157"/>
    </source>
</evidence>